<dbReference type="AlphaFoldDB" id="A0A9D2CB57"/>
<keyword evidence="2" id="KW-0378">Hydrolase</keyword>
<reference evidence="2" key="1">
    <citation type="journal article" date="2021" name="PeerJ">
        <title>Extensive microbial diversity within the chicken gut microbiome revealed by metagenomics and culture.</title>
        <authorList>
            <person name="Gilroy R."/>
            <person name="Ravi A."/>
            <person name="Getino M."/>
            <person name="Pursley I."/>
            <person name="Horton D.L."/>
            <person name="Alikhan N.F."/>
            <person name="Baker D."/>
            <person name="Gharbi K."/>
            <person name="Hall N."/>
            <person name="Watson M."/>
            <person name="Adriaenssens E.M."/>
            <person name="Foster-Nyarko E."/>
            <person name="Jarju S."/>
            <person name="Secka A."/>
            <person name="Antonio M."/>
            <person name="Oren A."/>
            <person name="Chaudhuri R.R."/>
            <person name="La Ragione R."/>
            <person name="Hildebrand F."/>
            <person name="Pallen M.J."/>
        </authorList>
    </citation>
    <scope>NUCLEOTIDE SEQUENCE</scope>
    <source>
        <strain evidence="2">ChiGjej1B1-98</strain>
    </source>
</reference>
<dbReference type="EMBL" id="DXDC01000387">
    <property type="protein sequence ID" value="HIY67145.1"/>
    <property type="molecule type" value="Genomic_DNA"/>
</dbReference>
<protein>
    <submittedName>
        <fullName evidence="2">DNA helicase</fullName>
    </submittedName>
</protein>
<keyword evidence="2" id="KW-0067">ATP-binding</keyword>
<evidence type="ECO:0000256" key="1">
    <source>
        <dbReference type="SAM" id="MobiDB-lite"/>
    </source>
</evidence>
<feature type="region of interest" description="Disordered" evidence="1">
    <location>
        <begin position="1"/>
        <end position="23"/>
    </location>
</feature>
<keyword evidence="2" id="KW-0347">Helicase</keyword>
<gene>
    <name evidence="2" type="ORF">H9830_12820</name>
</gene>
<evidence type="ECO:0000313" key="3">
    <source>
        <dbReference type="Proteomes" id="UP000824005"/>
    </source>
</evidence>
<dbReference type="GO" id="GO:0004386">
    <property type="term" value="F:helicase activity"/>
    <property type="evidence" value="ECO:0007669"/>
    <property type="project" value="UniProtKB-KW"/>
</dbReference>
<feature type="compositionally biased region" description="Basic and acidic residues" evidence="1">
    <location>
        <begin position="38"/>
        <end position="74"/>
    </location>
</feature>
<accession>A0A9D2CB57</accession>
<keyword evidence="2" id="KW-0547">Nucleotide-binding</keyword>
<proteinExistence type="predicted"/>
<feature type="compositionally biased region" description="Basic and acidic residues" evidence="1">
    <location>
        <begin position="1"/>
        <end position="20"/>
    </location>
</feature>
<feature type="non-terminal residue" evidence="2">
    <location>
        <position position="1"/>
    </location>
</feature>
<dbReference type="Proteomes" id="UP000824005">
    <property type="component" value="Unassembled WGS sequence"/>
</dbReference>
<reference evidence="2" key="2">
    <citation type="submission" date="2021-04" db="EMBL/GenBank/DDBJ databases">
        <authorList>
            <person name="Gilroy R."/>
        </authorList>
    </citation>
    <scope>NUCLEOTIDE SEQUENCE</scope>
    <source>
        <strain evidence="2">ChiGjej1B1-98</strain>
    </source>
</reference>
<evidence type="ECO:0000313" key="2">
    <source>
        <dbReference type="EMBL" id="HIY67145.1"/>
    </source>
</evidence>
<name>A0A9D2CB57_9MICO</name>
<organism evidence="2 3">
    <name type="scientific">Candidatus Agrococcus pullicola</name>
    <dbReference type="NCBI Taxonomy" id="2838429"/>
    <lineage>
        <taxon>Bacteria</taxon>
        <taxon>Bacillati</taxon>
        <taxon>Actinomycetota</taxon>
        <taxon>Actinomycetes</taxon>
        <taxon>Micrococcales</taxon>
        <taxon>Microbacteriaceae</taxon>
        <taxon>Agrococcus</taxon>
    </lineage>
</organism>
<comment type="caution">
    <text evidence="2">The sequence shown here is derived from an EMBL/GenBank/DDBJ whole genome shotgun (WGS) entry which is preliminary data.</text>
</comment>
<feature type="region of interest" description="Disordered" evidence="1">
    <location>
        <begin position="36"/>
        <end position="74"/>
    </location>
</feature>
<sequence>VAKVEPQLKTRLGELEKEVQGRNSRYYDQQEELLYRNQQDRKAEHEGKIREYRTKEKEARKAAKQADDPMEQLKLKREARKWERRADEADDDFRDARRKLQAEIDEKLDMIEQSLQGTQHSEHLFAIRWRIVA</sequence>